<dbReference type="PANTHER" id="PTHR43547:SF2">
    <property type="entry name" value="HYBRID SIGNAL TRANSDUCTION HISTIDINE KINASE C"/>
    <property type="match status" value="1"/>
</dbReference>
<keyword evidence="6" id="KW-1185">Reference proteome</keyword>
<dbReference type="SMART" id="SM00387">
    <property type="entry name" value="HATPase_c"/>
    <property type="match status" value="1"/>
</dbReference>
<dbReference type="Pfam" id="PF02518">
    <property type="entry name" value="HATPase_c"/>
    <property type="match status" value="1"/>
</dbReference>
<evidence type="ECO:0000259" key="3">
    <source>
        <dbReference type="PROSITE" id="PS50109"/>
    </source>
</evidence>
<dbReference type="PROSITE" id="PS50109">
    <property type="entry name" value="HIS_KIN"/>
    <property type="match status" value="1"/>
</dbReference>
<accession>A0A6G9QLN8</accession>
<dbReference type="AlphaFoldDB" id="A0A6G9QLN8"/>
<dbReference type="SUPFAM" id="SSF52172">
    <property type="entry name" value="CheY-like"/>
    <property type="match status" value="2"/>
</dbReference>
<feature type="modified residue" description="4-aspartylphosphate" evidence="2">
    <location>
        <position position="203"/>
    </location>
</feature>
<proteinExistence type="predicted"/>
<evidence type="ECO:0000256" key="2">
    <source>
        <dbReference type="PROSITE-ProRule" id="PRU00169"/>
    </source>
</evidence>
<dbReference type="Pfam" id="PF00072">
    <property type="entry name" value="Response_reg"/>
    <property type="match status" value="2"/>
</dbReference>
<dbReference type="InterPro" id="IPR011006">
    <property type="entry name" value="CheY-like_superfamily"/>
</dbReference>
<gene>
    <name evidence="5" type="ORF">HBH39_13545</name>
</gene>
<dbReference type="GO" id="GO:0000155">
    <property type="term" value="F:phosphorelay sensor kinase activity"/>
    <property type="evidence" value="ECO:0007669"/>
    <property type="project" value="InterPro"/>
</dbReference>
<evidence type="ECO:0000313" key="6">
    <source>
        <dbReference type="Proteomes" id="UP000502608"/>
    </source>
</evidence>
<dbReference type="KEGG" id="saes:HBH39_13545"/>
<evidence type="ECO:0000256" key="1">
    <source>
        <dbReference type="ARBA" id="ARBA00022553"/>
    </source>
</evidence>
<dbReference type="Gene3D" id="3.30.565.10">
    <property type="entry name" value="Histidine kinase-like ATPase, C-terminal domain"/>
    <property type="match status" value="1"/>
</dbReference>
<feature type="modified residue" description="4-aspartylphosphate" evidence="2">
    <location>
        <position position="57"/>
    </location>
</feature>
<organism evidence="5 6">
    <name type="scientific">Shewanella aestuarii</name>
    <dbReference type="NCBI Taxonomy" id="1028752"/>
    <lineage>
        <taxon>Bacteria</taxon>
        <taxon>Pseudomonadati</taxon>
        <taxon>Pseudomonadota</taxon>
        <taxon>Gammaproteobacteria</taxon>
        <taxon>Alteromonadales</taxon>
        <taxon>Shewanellaceae</taxon>
        <taxon>Shewanella</taxon>
    </lineage>
</organism>
<evidence type="ECO:0000259" key="4">
    <source>
        <dbReference type="PROSITE" id="PS50110"/>
    </source>
</evidence>
<dbReference type="InterPro" id="IPR036890">
    <property type="entry name" value="HATPase_C_sf"/>
</dbReference>
<feature type="domain" description="Response regulatory" evidence="4">
    <location>
        <begin position="7"/>
        <end position="124"/>
    </location>
</feature>
<dbReference type="InterPro" id="IPR005467">
    <property type="entry name" value="His_kinase_dom"/>
</dbReference>
<dbReference type="InterPro" id="IPR003594">
    <property type="entry name" value="HATPase_dom"/>
</dbReference>
<name>A0A6G9QLN8_9GAMM</name>
<dbReference type="InterPro" id="IPR036097">
    <property type="entry name" value="HisK_dim/P_sf"/>
</dbReference>
<dbReference type="EMBL" id="CP050313">
    <property type="protein sequence ID" value="QIR15392.1"/>
    <property type="molecule type" value="Genomic_DNA"/>
</dbReference>
<dbReference type="Proteomes" id="UP000502608">
    <property type="component" value="Chromosome"/>
</dbReference>
<evidence type="ECO:0000313" key="5">
    <source>
        <dbReference type="EMBL" id="QIR15392.1"/>
    </source>
</evidence>
<dbReference type="PANTHER" id="PTHR43547">
    <property type="entry name" value="TWO-COMPONENT HISTIDINE KINASE"/>
    <property type="match status" value="1"/>
</dbReference>
<keyword evidence="1 2" id="KW-0597">Phosphoprotein</keyword>
<protein>
    <submittedName>
        <fullName evidence="5">Response regulator</fullName>
    </submittedName>
</protein>
<dbReference type="SUPFAM" id="SSF55874">
    <property type="entry name" value="ATPase domain of HSP90 chaperone/DNA topoisomerase II/histidine kinase"/>
    <property type="match status" value="1"/>
</dbReference>
<dbReference type="PROSITE" id="PS50110">
    <property type="entry name" value="RESPONSE_REGULATORY"/>
    <property type="match status" value="2"/>
</dbReference>
<dbReference type="InterPro" id="IPR001789">
    <property type="entry name" value="Sig_transdc_resp-reg_receiver"/>
</dbReference>
<sequence>MQLNQMTVLIIEDMDALRQIMMEQLRQHGFGRVLQVENSRRAIETLENNDVNIVLLDWLMPGGNGLDVLQTMRSSPRWHSIPVILVTANTNRDMVKQAIKYNVSNIIAKPFTAKTLQTRVLQALKAERKNLFEQLAPKEVDEVPAPPVMDEKNSILIVDDIPDNLSYLVGLLKDDYRIRFAKNGAAALKICQSPTPPDLVLLDIMMPDMDGYQVLKAMREHPQSDQIPVVFVTALTQLENQLAGLRGGAVDYITKPVQPDILKLRVKNLLATVNLQRDLQANYDNMLAMAKLKDSVEDIVHHDLKGPLVAISTMAERIAQDKSYPKELHTKINLIEEMAQQSINTISLFSVLYRIETGRFQLKAERFSIHHVIKRILNVMHVTFRHKQLVAYQLPDEDPNQEFDVMGDPILTYSLLLNLIKNAFEAAKMRTKVAIHCEQKDAMISIKIENSGVIPEEIRDTFWDKYVSSGKPNGSGLGTYSAKMLTQAQGGNVRFSVDDLQNLTTIFVSLPIANP</sequence>
<dbReference type="RefSeq" id="WP_167679134.1">
    <property type="nucleotide sequence ID" value="NZ_CP050313.1"/>
</dbReference>
<dbReference type="SMART" id="SM00448">
    <property type="entry name" value="REC"/>
    <property type="match status" value="2"/>
</dbReference>
<dbReference type="Gene3D" id="3.40.50.2300">
    <property type="match status" value="2"/>
</dbReference>
<reference evidence="5 6" key="1">
    <citation type="submission" date="2020-03" db="EMBL/GenBank/DDBJ databases">
        <title>Complete genome sequence of Shewanella sp.</title>
        <authorList>
            <person name="Kim Y.-S."/>
            <person name="Kim S.-J."/>
            <person name="Jung H.-K."/>
            <person name="Kim K.-H."/>
        </authorList>
    </citation>
    <scope>NUCLEOTIDE SEQUENCE [LARGE SCALE GENOMIC DNA]</scope>
    <source>
        <strain evidence="5 6">PN3F2</strain>
    </source>
</reference>
<dbReference type="SUPFAM" id="SSF47384">
    <property type="entry name" value="Homodimeric domain of signal transducing histidine kinase"/>
    <property type="match status" value="1"/>
</dbReference>
<feature type="domain" description="Histidine kinase" evidence="3">
    <location>
        <begin position="299"/>
        <end position="514"/>
    </location>
</feature>
<feature type="domain" description="Response regulatory" evidence="4">
    <location>
        <begin position="154"/>
        <end position="270"/>
    </location>
</feature>